<feature type="compositionally biased region" description="Low complexity" evidence="1">
    <location>
        <begin position="34"/>
        <end position="46"/>
    </location>
</feature>
<organism evidence="2">
    <name type="scientific">Arion vulgaris</name>
    <dbReference type="NCBI Taxonomy" id="1028688"/>
    <lineage>
        <taxon>Eukaryota</taxon>
        <taxon>Metazoa</taxon>
        <taxon>Spiralia</taxon>
        <taxon>Lophotrochozoa</taxon>
        <taxon>Mollusca</taxon>
        <taxon>Gastropoda</taxon>
        <taxon>Heterobranchia</taxon>
        <taxon>Euthyneura</taxon>
        <taxon>Panpulmonata</taxon>
        <taxon>Eupulmonata</taxon>
        <taxon>Stylommatophora</taxon>
        <taxon>Helicina</taxon>
        <taxon>Arionoidea</taxon>
        <taxon>Arionidae</taxon>
        <taxon>Arion</taxon>
    </lineage>
</organism>
<accession>A0A0B6XWG1</accession>
<feature type="compositionally biased region" description="Polar residues" evidence="1">
    <location>
        <begin position="23"/>
        <end position="33"/>
    </location>
</feature>
<feature type="region of interest" description="Disordered" evidence="1">
    <location>
        <begin position="1"/>
        <end position="46"/>
    </location>
</feature>
<dbReference type="EMBL" id="HACG01000770">
    <property type="protein sequence ID" value="CEK47635.1"/>
    <property type="molecule type" value="Transcribed_RNA"/>
</dbReference>
<feature type="non-terminal residue" evidence="2">
    <location>
        <position position="75"/>
    </location>
</feature>
<sequence length="75" mass="8286">ETPRKFYCPHKKQSEISAHKSPHVSQEPTRSGKVSSSVSSTFLSPTSFPEHCCTNEVVEVSEVVSPTHEQISQDS</sequence>
<name>A0A0B6XWG1_9EUPU</name>
<gene>
    <name evidence="2" type="primary">ORF1827</name>
</gene>
<feature type="non-terminal residue" evidence="2">
    <location>
        <position position="1"/>
    </location>
</feature>
<proteinExistence type="predicted"/>
<protein>
    <submittedName>
        <fullName evidence="2">Uncharacterized protein</fullName>
    </submittedName>
</protein>
<evidence type="ECO:0000256" key="1">
    <source>
        <dbReference type="SAM" id="MobiDB-lite"/>
    </source>
</evidence>
<evidence type="ECO:0000313" key="2">
    <source>
        <dbReference type="EMBL" id="CEK47635.1"/>
    </source>
</evidence>
<dbReference type="AlphaFoldDB" id="A0A0B6XWG1"/>
<reference evidence="2" key="1">
    <citation type="submission" date="2014-12" db="EMBL/GenBank/DDBJ databases">
        <title>Insight into the proteome of Arion vulgaris.</title>
        <authorList>
            <person name="Aradska J."/>
            <person name="Bulat T."/>
            <person name="Smidak R."/>
            <person name="Sarate P."/>
            <person name="Gangsoo J."/>
            <person name="Sialana F."/>
            <person name="Bilban M."/>
            <person name="Lubec G."/>
        </authorList>
    </citation>
    <scope>NUCLEOTIDE SEQUENCE</scope>
    <source>
        <tissue evidence="2">Skin</tissue>
    </source>
</reference>